<dbReference type="CDD" id="cd16433">
    <property type="entry name" value="CheB"/>
    <property type="match status" value="1"/>
</dbReference>
<dbReference type="PANTHER" id="PTHR42872:SF3">
    <property type="entry name" value="PROTEIN-GLUTAMATE METHYLESTERASE_PROTEIN-GLUTAMINE GLUTAMINASE 1"/>
    <property type="match status" value="1"/>
</dbReference>
<protein>
    <recommendedName>
        <fullName evidence="2">protein-glutamate methylesterase</fullName>
        <ecNumber evidence="2">3.1.1.61</ecNumber>
    </recommendedName>
</protein>
<dbReference type="RefSeq" id="WP_345372225.1">
    <property type="nucleotide sequence ID" value="NZ_BAABJX010000036.1"/>
</dbReference>
<name>A0ABP9DES4_9BACT</name>
<evidence type="ECO:0000313" key="7">
    <source>
        <dbReference type="Proteomes" id="UP001500298"/>
    </source>
</evidence>
<evidence type="ECO:0000256" key="2">
    <source>
        <dbReference type="ARBA" id="ARBA00039140"/>
    </source>
</evidence>
<dbReference type="SUPFAM" id="SSF52738">
    <property type="entry name" value="Methylesterase CheB, C-terminal domain"/>
    <property type="match status" value="1"/>
</dbReference>
<organism evidence="6 7">
    <name type="scientific">Algivirga pacifica</name>
    <dbReference type="NCBI Taxonomy" id="1162670"/>
    <lineage>
        <taxon>Bacteria</taxon>
        <taxon>Pseudomonadati</taxon>
        <taxon>Bacteroidota</taxon>
        <taxon>Cytophagia</taxon>
        <taxon>Cytophagales</taxon>
        <taxon>Flammeovirgaceae</taxon>
        <taxon>Algivirga</taxon>
    </lineage>
</organism>
<evidence type="ECO:0000256" key="1">
    <source>
        <dbReference type="ARBA" id="ARBA00022801"/>
    </source>
</evidence>
<reference evidence="7" key="1">
    <citation type="journal article" date="2019" name="Int. J. Syst. Evol. Microbiol.">
        <title>The Global Catalogue of Microorganisms (GCM) 10K type strain sequencing project: providing services to taxonomists for standard genome sequencing and annotation.</title>
        <authorList>
            <consortium name="The Broad Institute Genomics Platform"/>
            <consortium name="The Broad Institute Genome Sequencing Center for Infectious Disease"/>
            <person name="Wu L."/>
            <person name="Ma J."/>
        </authorList>
    </citation>
    <scope>NUCLEOTIDE SEQUENCE [LARGE SCALE GENOMIC DNA]</scope>
    <source>
        <strain evidence="7">JCM 18326</strain>
    </source>
</reference>
<accession>A0ABP9DES4</accession>
<evidence type="ECO:0000259" key="5">
    <source>
        <dbReference type="PROSITE" id="PS50122"/>
    </source>
</evidence>
<evidence type="ECO:0000313" key="6">
    <source>
        <dbReference type="EMBL" id="GAA4838422.1"/>
    </source>
</evidence>
<proteinExistence type="predicted"/>
<comment type="catalytic activity">
    <reaction evidence="3">
        <text>[protein]-L-glutamate 5-O-methyl ester + H2O = L-glutamyl-[protein] + methanol + H(+)</text>
        <dbReference type="Rhea" id="RHEA:23236"/>
        <dbReference type="Rhea" id="RHEA-COMP:10208"/>
        <dbReference type="Rhea" id="RHEA-COMP:10311"/>
        <dbReference type="ChEBI" id="CHEBI:15377"/>
        <dbReference type="ChEBI" id="CHEBI:15378"/>
        <dbReference type="ChEBI" id="CHEBI:17790"/>
        <dbReference type="ChEBI" id="CHEBI:29973"/>
        <dbReference type="ChEBI" id="CHEBI:82795"/>
        <dbReference type="EC" id="3.1.1.61"/>
    </reaction>
</comment>
<dbReference type="InterPro" id="IPR035909">
    <property type="entry name" value="CheB_C"/>
</dbReference>
<dbReference type="EC" id="3.1.1.61" evidence="2"/>
<dbReference type="Pfam" id="PF01339">
    <property type="entry name" value="CheB_methylest"/>
    <property type="match status" value="1"/>
</dbReference>
<dbReference type="PROSITE" id="PS50122">
    <property type="entry name" value="CHEB"/>
    <property type="match status" value="1"/>
</dbReference>
<gene>
    <name evidence="6" type="ORF">GCM10023331_24510</name>
</gene>
<keyword evidence="7" id="KW-1185">Reference proteome</keyword>
<feature type="active site" evidence="4">
    <location>
        <position position="18"/>
    </location>
</feature>
<dbReference type="PANTHER" id="PTHR42872">
    <property type="entry name" value="PROTEIN-GLUTAMATE METHYLESTERASE/PROTEIN-GLUTAMINE GLUTAMINASE"/>
    <property type="match status" value="1"/>
</dbReference>
<dbReference type="InterPro" id="IPR000673">
    <property type="entry name" value="Sig_transdc_resp-reg_Me-estase"/>
</dbReference>
<keyword evidence="1 4" id="KW-0378">Hydrolase</keyword>
<dbReference type="Proteomes" id="UP001500298">
    <property type="component" value="Unassembled WGS sequence"/>
</dbReference>
<keyword evidence="4" id="KW-0145">Chemotaxis</keyword>
<feature type="domain" description="CheB-type methylesterase" evidence="5">
    <location>
        <begin position="6"/>
        <end position="185"/>
    </location>
</feature>
<feature type="active site" evidence="4">
    <location>
        <position position="138"/>
    </location>
</feature>
<dbReference type="Gene3D" id="3.40.50.180">
    <property type="entry name" value="Methylesterase CheB, C-terminal domain"/>
    <property type="match status" value="1"/>
</dbReference>
<comment type="caution">
    <text evidence="6">The sequence shown here is derived from an EMBL/GenBank/DDBJ whole genome shotgun (WGS) entry which is preliminary data.</text>
</comment>
<dbReference type="EMBL" id="BAABJX010000036">
    <property type="protein sequence ID" value="GAA4838422.1"/>
    <property type="molecule type" value="Genomic_DNA"/>
</dbReference>
<sequence length="194" mass="21367">MGRNRAHKKYQAVVIGGSAGSFQPINELLEALPRGFSLPVFLCLHRLKTVRHGFVEALSIRSAKEVREPMDKEKIQGGIVYLAPSNYHMCVEQDDCISLSTDELVNNSRPSIDVTFETAAYAYGEGLLAILLSGANDDGAEGMYWVKEKGGTTVIQDPEECSMNTMPKAAAKHAEIDYTLSYKEIIDLLIKLTV</sequence>
<feature type="active site" evidence="4">
    <location>
        <position position="45"/>
    </location>
</feature>
<evidence type="ECO:0000256" key="4">
    <source>
        <dbReference type="PROSITE-ProRule" id="PRU00050"/>
    </source>
</evidence>
<evidence type="ECO:0000256" key="3">
    <source>
        <dbReference type="ARBA" id="ARBA00048267"/>
    </source>
</evidence>